<keyword evidence="2 6" id="KW-0812">Transmembrane</keyword>
<comment type="caution">
    <text evidence="9">The sequence shown here is derived from an EMBL/GenBank/DDBJ whole genome shotgun (WGS) entry which is preliminary data.</text>
</comment>
<keyword evidence="3 7" id="KW-0732">Signal</keyword>
<proteinExistence type="predicted"/>
<dbReference type="Pfam" id="PF03388">
    <property type="entry name" value="Lectin_leg-like"/>
    <property type="match status" value="1"/>
</dbReference>
<dbReference type="EMBL" id="LUEZ02000041">
    <property type="protein sequence ID" value="RDB25391.1"/>
    <property type="molecule type" value="Genomic_DNA"/>
</dbReference>
<dbReference type="GO" id="GO:0030134">
    <property type="term" value="C:COPII-coated ER to Golgi transport vesicle"/>
    <property type="evidence" value="ECO:0007669"/>
    <property type="project" value="TreeGrafter"/>
</dbReference>
<evidence type="ECO:0000256" key="4">
    <source>
        <dbReference type="ARBA" id="ARBA00022989"/>
    </source>
</evidence>
<evidence type="ECO:0000256" key="6">
    <source>
        <dbReference type="SAM" id="Phobius"/>
    </source>
</evidence>
<dbReference type="GO" id="GO:0005793">
    <property type="term" value="C:endoplasmic reticulum-Golgi intermediate compartment"/>
    <property type="evidence" value="ECO:0007669"/>
    <property type="project" value="TreeGrafter"/>
</dbReference>
<dbReference type="FunFam" id="2.60.120.200:FF:000095">
    <property type="entry name" value="Lectin family integral membrane protein"/>
    <property type="match status" value="1"/>
</dbReference>
<dbReference type="Gene3D" id="2.60.120.200">
    <property type="match status" value="1"/>
</dbReference>
<feature type="domain" description="L-type lectin-like" evidence="8">
    <location>
        <begin position="40"/>
        <end position="263"/>
    </location>
</feature>
<feature type="chain" id="PRO_5016936302" description="L-type lectin-like domain-containing protein" evidence="7">
    <location>
        <begin position="26"/>
        <end position="357"/>
    </location>
</feature>
<dbReference type="CDD" id="cd07308">
    <property type="entry name" value="lectin_leg-like"/>
    <property type="match status" value="1"/>
</dbReference>
<evidence type="ECO:0000259" key="8">
    <source>
        <dbReference type="PROSITE" id="PS51328"/>
    </source>
</evidence>
<evidence type="ECO:0000256" key="5">
    <source>
        <dbReference type="ARBA" id="ARBA00023136"/>
    </source>
</evidence>
<evidence type="ECO:0000256" key="2">
    <source>
        <dbReference type="ARBA" id="ARBA00022692"/>
    </source>
</evidence>
<comment type="subcellular location">
    <subcellularLocation>
        <location evidence="1">Membrane</location>
        <topology evidence="1">Single-pass type I membrane protein</topology>
    </subcellularLocation>
</comment>
<dbReference type="GO" id="GO:0005789">
    <property type="term" value="C:endoplasmic reticulum membrane"/>
    <property type="evidence" value="ECO:0007669"/>
    <property type="project" value="TreeGrafter"/>
</dbReference>
<dbReference type="PANTHER" id="PTHR12223:SF45">
    <property type="entry name" value="RE50040P"/>
    <property type="match status" value="1"/>
</dbReference>
<dbReference type="SUPFAM" id="SSF49899">
    <property type="entry name" value="Concanavalin A-like lectins/glucanases"/>
    <property type="match status" value="1"/>
</dbReference>
<dbReference type="InParanoid" id="A0A369JSV4"/>
<dbReference type="AlphaFoldDB" id="A0A369JSV4"/>
<protein>
    <recommendedName>
        <fullName evidence="8">L-type lectin-like domain-containing protein</fullName>
    </recommendedName>
</protein>
<accession>A0A369JSV4</accession>
<organism evidence="9 10">
    <name type="scientific">Hypsizygus marmoreus</name>
    <name type="common">White beech mushroom</name>
    <name type="synonym">Agaricus marmoreus</name>
    <dbReference type="NCBI Taxonomy" id="39966"/>
    <lineage>
        <taxon>Eukaryota</taxon>
        <taxon>Fungi</taxon>
        <taxon>Dikarya</taxon>
        <taxon>Basidiomycota</taxon>
        <taxon>Agaricomycotina</taxon>
        <taxon>Agaricomycetes</taxon>
        <taxon>Agaricomycetidae</taxon>
        <taxon>Agaricales</taxon>
        <taxon>Tricholomatineae</taxon>
        <taxon>Lyophyllaceae</taxon>
        <taxon>Hypsizygus</taxon>
    </lineage>
</organism>
<evidence type="ECO:0000313" key="9">
    <source>
        <dbReference type="EMBL" id="RDB25391.1"/>
    </source>
</evidence>
<dbReference type="InterPro" id="IPR051136">
    <property type="entry name" value="Intracellular_Lectin-GPT"/>
</dbReference>
<dbReference type="PANTHER" id="PTHR12223">
    <property type="entry name" value="VESICULAR MANNOSE-BINDING LECTIN"/>
    <property type="match status" value="1"/>
</dbReference>
<evidence type="ECO:0000256" key="1">
    <source>
        <dbReference type="ARBA" id="ARBA00004479"/>
    </source>
</evidence>
<dbReference type="FunCoup" id="A0A369JSV4">
    <property type="interactions" value="300"/>
</dbReference>
<evidence type="ECO:0000256" key="7">
    <source>
        <dbReference type="SAM" id="SignalP"/>
    </source>
</evidence>
<dbReference type="STRING" id="39966.A0A369JSV4"/>
<feature type="signal peptide" evidence="7">
    <location>
        <begin position="1"/>
        <end position="25"/>
    </location>
</feature>
<dbReference type="GO" id="GO:0000139">
    <property type="term" value="C:Golgi membrane"/>
    <property type="evidence" value="ECO:0007669"/>
    <property type="project" value="TreeGrafter"/>
</dbReference>
<evidence type="ECO:0000313" key="10">
    <source>
        <dbReference type="Proteomes" id="UP000076154"/>
    </source>
</evidence>
<dbReference type="InterPro" id="IPR005052">
    <property type="entry name" value="Lectin_leg"/>
</dbReference>
<keyword evidence="10" id="KW-1185">Reference proteome</keyword>
<reference evidence="9" key="1">
    <citation type="submission" date="2018-04" db="EMBL/GenBank/DDBJ databases">
        <title>Whole genome sequencing of Hypsizygus marmoreus.</title>
        <authorList>
            <person name="Choi I.-G."/>
            <person name="Min B."/>
            <person name="Kim J.-G."/>
            <person name="Kim S."/>
            <person name="Oh Y.-L."/>
            <person name="Kong W.-S."/>
            <person name="Park H."/>
            <person name="Jeong J."/>
            <person name="Song E.-S."/>
        </authorList>
    </citation>
    <scope>NUCLEOTIDE SEQUENCE [LARGE SCALE GENOMIC DNA]</scope>
    <source>
        <strain evidence="9">51987-8</strain>
    </source>
</reference>
<sequence>MYPRLGSVFSVSVVVLGFLLGLVNAEDDKTRIGNETIDRTVQLRTHSLYAPYIDQDLQNRWWDFGADAYVNTNKHIRLTQNRPSQMGWLWSRLGLTATNFVIEVEFKISGESSHLYGDGLALWLTKERAQEGPVFGNKDKFEGLGIFLDTYANGRHAYSFPRVIAMLGDGQTSYDVGTDGDEQSIGACSANFRRTNVATKLKVTYVKDKFLDVKIQYKAWDDWSDCFLLKNITLPPNPFLGFTAMTGDVSDAHDIITVTTYSAILQPPEKETKKKKSIFGKARSPSSSPDSEGTWLGFFFKLFLFAGVCAGGFYGYKEYQRRQAYGGGGNFGMGRGDGAFGGGFGGGGMYSSNKRAF</sequence>
<dbReference type="OrthoDB" id="270293at2759"/>
<dbReference type="Proteomes" id="UP000076154">
    <property type="component" value="Unassembled WGS sequence"/>
</dbReference>
<dbReference type="GO" id="GO:0005537">
    <property type="term" value="F:D-mannose binding"/>
    <property type="evidence" value="ECO:0007669"/>
    <property type="project" value="TreeGrafter"/>
</dbReference>
<keyword evidence="5 6" id="KW-0472">Membrane</keyword>
<evidence type="ECO:0000256" key="3">
    <source>
        <dbReference type="ARBA" id="ARBA00022729"/>
    </source>
</evidence>
<gene>
    <name evidence="9" type="ORF">Hypma_007451</name>
</gene>
<dbReference type="GO" id="GO:0006888">
    <property type="term" value="P:endoplasmic reticulum to Golgi vesicle-mediated transport"/>
    <property type="evidence" value="ECO:0007669"/>
    <property type="project" value="TreeGrafter"/>
</dbReference>
<feature type="transmembrane region" description="Helical" evidence="6">
    <location>
        <begin position="295"/>
        <end position="316"/>
    </location>
</feature>
<name>A0A369JSV4_HYPMA</name>
<dbReference type="PROSITE" id="PS51328">
    <property type="entry name" value="L_LECTIN_LIKE"/>
    <property type="match status" value="1"/>
</dbReference>
<keyword evidence="4 6" id="KW-1133">Transmembrane helix</keyword>
<dbReference type="InterPro" id="IPR013320">
    <property type="entry name" value="ConA-like_dom_sf"/>
</dbReference>